<sequence length="461" mass="53712">MIFIRRVLFLIILFFVGMPMCVKAYLQSTRNFSIADGLLSNIVFDIFQDSRELVWFAADAVLFEFIGEEIKFRKELSRLQGERINSICEDEKGNLWFSAQIHGEDWMPHSSLADEWTNSPIELNYGENDLAFTFGMDFCQNISNVRFRYLLDGFDEKWSNWSSSSDAVFSHLPSGNYTLKVEGKHLNEGVIIPSSFDIIVKPSWWKMWWFIILLSLIFGGLVYVAMWGYAYFIRKREKERIKQSNRVIVLKMKSLQNQLDPHFIFNSLNSIQSYILEEKKESALEYLSDFSNVLRKKIENANKDFISLSDEIAYLQLYLKLEQMRFSNKFSYKITANTAINPFKSKLPPMLIQPFLENAIRYGFAALETKGNLDVNFEIEQDGYLRCIIKDNGVGRKKAKDLHEDSNIKVHHKTMIITQDRIKLLNKVLSNGRIYEYFIEDLTDEKGFPSGTKVVIGFPKQ</sequence>
<keyword evidence="1" id="KW-1133">Transmembrane helix</keyword>
<dbReference type="Gene3D" id="2.60.40.10">
    <property type="entry name" value="Immunoglobulins"/>
    <property type="match status" value="1"/>
</dbReference>
<evidence type="ECO:0000313" key="5">
    <source>
        <dbReference type="EMBL" id="MVB07009.1"/>
    </source>
</evidence>
<accession>A0A7M4D575</accession>
<dbReference type="InterPro" id="IPR011123">
    <property type="entry name" value="Y_Y_Y"/>
</dbReference>
<dbReference type="AlphaFoldDB" id="A0A7M4D575"/>
<dbReference type="Pfam" id="PF07495">
    <property type="entry name" value="Y_Y_Y"/>
    <property type="match status" value="1"/>
</dbReference>
<dbReference type="Proteomes" id="UP000285951">
    <property type="component" value="Unassembled WGS sequence"/>
</dbReference>
<feature type="domain" description="Two component regulator three Y" evidence="3">
    <location>
        <begin position="143"/>
        <end position="187"/>
    </location>
</feature>
<dbReference type="PANTHER" id="PTHR34220:SF7">
    <property type="entry name" value="SENSOR HISTIDINE KINASE YPDA"/>
    <property type="match status" value="1"/>
</dbReference>
<keyword evidence="6" id="KW-1185">Reference proteome</keyword>
<keyword evidence="1" id="KW-0812">Transmembrane</keyword>
<gene>
    <name evidence="5" type="ORF">DWB62_008270</name>
    <name evidence="4" type="ORF">GNY23_08270</name>
</gene>
<name>A0A7M4D575_9BACT</name>
<dbReference type="Gene3D" id="2.130.10.10">
    <property type="entry name" value="YVTN repeat-like/Quinoprotein amine dehydrogenase"/>
    <property type="match status" value="1"/>
</dbReference>
<dbReference type="EMBL" id="WOTW01000015">
    <property type="protein sequence ID" value="MUP37804.1"/>
    <property type="molecule type" value="Genomic_DNA"/>
</dbReference>
<proteinExistence type="predicted"/>
<dbReference type="InterPro" id="IPR036890">
    <property type="entry name" value="HATPase_C_sf"/>
</dbReference>
<dbReference type="InterPro" id="IPR015943">
    <property type="entry name" value="WD40/YVTN_repeat-like_dom_sf"/>
</dbReference>
<evidence type="ECO:0000313" key="4">
    <source>
        <dbReference type="EMBL" id="MUP37804.1"/>
    </source>
</evidence>
<feature type="domain" description="Signal transduction histidine kinase internal region" evidence="2">
    <location>
        <begin position="251"/>
        <end position="330"/>
    </location>
</feature>
<dbReference type="EMBL" id="QTZN02000015">
    <property type="protein sequence ID" value="MVB07009.1"/>
    <property type="molecule type" value="Genomic_DNA"/>
</dbReference>
<dbReference type="InterPro" id="IPR011110">
    <property type="entry name" value="Reg_prop"/>
</dbReference>
<evidence type="ECO:0000256" key="1">
    <source>
        <dbReference type="SAM" id="Phobius"/>
    </source>
</evidence>
<dbReference type="InterPro" id="IPR010559">
    <property type="entry name" value="Sig_transdc_His_kin_internal"/>
</dbReference>
<dbReference type="PANTHER" id="PTHR34220">
    <property type="entry name" value="SENSOR HISTIDINE KINASE YPDA"/>
    <property type="match status" value="1"/>
</dbReference>
<reference evidence="5 6" key="1">
    <citation type="submission" date="2019-11" db="EMBL/GenBank/DDBJ databases">
        <title>Draft genome sequence of Labilibaculum sp. strain SYP isolated from Black Sea.</title>
        <authorList>
            <person name="Yadav S."/>
            <person name="Villanueva L."/>
        </authorList>
    </citation>
    <scope>NUCLEOTIDE SEQUENCE [LARGE SCALE GENOMIC DNA]</scope>
    <source>
        <strain evidence="5 6">44</strain>
    </source>
</reference>
<dbReference type="Gene3D" id="3.30.565.10">
    <property type="entry name" value="Histidine kinase-like ATPase, C-terminal domain"/>
    <property type="match status" value="1"/>
</dbReference>
<dbReference type="InterPro" id="IPR050640">
    <property type="entry name" value="Bact_2-comp_sensor_kinase"/>
</dbReference>
<dbReference type="InterPro" id="IPR013783">
    <property type="entry name" value="Ig-like_fold"/>
</dbReference>
<comment type="caution">
    <text evidence="4">The sequence shown here is derived from an EMBL/GenBank/DDBJ whole genome shotgun (WGS) entry which is preliminary data.</text>
</comment>
<evidence type="ECO:0008006" key="8">
    <source>
        <dbReference type="Google" id="ProtNLM"/>
    </source>
</evidence>
<evidence type="ECO:0000313" key="6">
    <source>
        <dbReference type="Proteomes" id="UP000285951"/>
    </source>
</evidence>
<evidence type="ECO:0000259" key="3">
    <source>
        <dbReference type="Pfam" id="PF07495"/>
    </source>
</evidence>
<keyword evidence="1" id="KW-0472">Membrane</keyword>
<reference evidence="4 7" key="2">
    <citation type="submission" date="2019-12" db="EMBL/GenBank/DDBJ databases">
        <title>Draft genome sequence of Labilibaculum sp. strain 44 isolated from deep waters of Black Sea.</title>
        <authorList>
            <person name="Yadav S."/>
            <person name="Villanueva L."/>
        </authorList>
    </citation>
    <scope>NUCLEOTIDE SEQUENCE [LARGE SCALE GENOMIC DNA]</scope>
    <source>
        <strain evidence="4 7">44</strain>
    </source>
</reference>
<protein>
    <recommendedName>
        <fullName evidence="8">Signal transduction histidine kinase internal region domain-containing protein</fullName>
    </recommendedName>
</protein>
<dbReference type="OrthoDB" id="908907at2"/>
<dbReference type="Pfam" id="PF07494">
    <property type="entry name" value="Reg_prop"/>
    <property type="match status" value="1"/>
</dbReference>
<evidence type="ECO:0000313" key="7">
    <source>
        <dbReference type="Proteomes" id="UP000462449"/>
    </source>
</evidence>
<dbReference type="Pfam" id="PF06580">
    <property type="entry name" value="His_kinase"/>
    <property type="match status" value="1"/>
</dbReference>
<dbReference type="Proteomes" id="UP000462449">
    <property type="component" value="Unassembled WGS sequence"/>
</dbReference>
<dbReference type="GO" id="GO:0016020">
    <property type="term" value="C:membrane"/>
    <property type="evidence" value="ECO:0007669"/>
    <property type="project" value="InterPro"/>
</dbReference>
<organism evidence="4 7">
    <name type="scientific">Labilibaculum euxinus</name>
    <dbReference type="NCBI Taxonomy" id="2686357"/>
    <lineage>
        <taxon>Bacteria</taxon>
        <taxon>Pseudomonadati</taxon>
        <taxon>Bacteroidota</taxon>
        <taxon>Bacteroidia</taxon>
        <taxon>Marinilabiliales</taxon>
        <taxon>Marinifilaceae</taxon>
        <taxon>Labilibaculum</taxon>
    </lineage>
</organism>
<feature type="transmembrane region" description="Helical" evidence="1">
    <location>
        <begin position="207"/>
        <end position="232"/>
    </location>
</feature>
<evidence type="ECO:0000259" key="2">
    <source>
        <dbReference type="Pfam" id="PF06580"/>
    </source>
</evidence>
<dbReference type="GO" id="GO:0000155">
    <property type="term" value="F:phosphorelay sensor kinase activity"/>
    <property type="evidence" value="ECO:0007669"/>
    <property type="project" value="InterPro"/>
</dbReference>
<dbReference type="SUPFAM" id="SSF55874">
    <property type="entry name" value="ATPase domain of HSP90 chaperone/DNA topoisomerase II/histidine kinase"/>
    <property type="match status" value="1"/>
</dbReference>